<protein>
    <submittedName>
        <fullName evidence="2">Uncharacterized protein</fullName>
    </submittedName>
</protein>
<keyword evidence="1" id="KW-0812">Transmembrane</keyword>
<evidence type="ECO:0000313" key="2">
    <source>
        <dbReference type="EMBL" id="HJF30726.1"/>
    </source>
</evidence>
<sequence>MYERYDSNHKERDVKLPIYRQAIKKAIEQDLVQDEDIIAVFYGGLLGIATPTIFRILIFES</sequence>
<evidence type="ECO:0000256" key="1">
    <source>
        <dbReference type="SAM" id="Phobius"/>
    </source>
</evidence>
<name>A0A921FXA5_SPOPS</name>
<proteinExistence type="predicted"/>
<keyword evidence="1" id="KW-0472">Membrane</keyword>
<accession>A0A921FXA5</accession>
<gene>
    <name evidence="2" type="ORF">K8V56_02965</name>
</gene>
<comment type="caution">
    <text evidence="2">The sequence shown here is derived from an EMBL/GenBank/DDBJ whole genome shotgun (WGS) entry which is preliminary data.</text>
</comment>
<reference evidence="2" key="1">
    <citation type="journal article" date="2021" name="PeerJ">
        <title>Extensive microbial diversity within the chicken gut microbiome revealed by metagenomics and culture.</title>
        <authorList>
            <person name="Gilroy R."/>
            <person name="Ravi A."/>
            <person name="Getino M."/>
            <person name="Pursley I."/>
            <person name="Horton D.L."/>
            <person name="Alikhan N.F."/>
            <person name="Baker D."/>
            <person name="Gharbi K."/>
            <person name="Hall N."/>
            <person name="Watson M."/>
            <person name="Adriaenssens E.M."/>
            <person name="Foster-Nyarko E."/>
            <person name="Jarju S."/>
            <person name="Secka A."/>
            <person name="Antonio M."/>
            <person name="Oren A."/>
            <person name="Chaudhuri R.R."/>
            <person name="La Ragione R."/>
            <person name="Hildebrand F."/>
            <person name="Pallen M.J."/>
        </authorList>
    </citation>
    <scope>NUCLEOTIDE SEQUENCE</scope>
    <source>
        <strain evidence="2">CHK171-7178</strain>
    </source>
</reference>
<organism evidence="2 3">
    <name type="scientific">Sporosarcina psychrophila</name>
    <name type="common">Bacillus psychrophilus</name>
    <dbReference type="NCBI Taxonomy" id="1476"/>
    <lineage>
        <taxon>Bacteria</taxon>
        <taxon>Bacillati</taxon>
        <taxon>Bacillota</taxon>
        <taxon>Bacilli</taxon>
        <taxon>Bacillales</taxon>
        <taxon>Caryophanaceae</taxon>
        <taxon>Sporosarcina</taxon>
    </lineage>
</organism>
<reference evidence="2" key="2">
    <citation type="submission" date="2021-09" db="EMBL/GenBank/DDBJ databases">
        <authorList>
            <person name="Gilroy R."/>
        </authorList>
    </citation>
    <scope>NUCLEOTIDE SEQUENCE</scope>
    <source>
        <strain evidence="2">CHK171-7178</strain>
    </source>
</reference>
<dbReference type="AlphaFoldDB" id="A0A921FXA5"/>
<keyword evidence="1" id="KW-1133">Transmembrane helix</keyword>
<feature type="transmembrane region" description="Helical" evidence="1">
    <location>
        <begin position="37"/>
        <end position="58"/>
    </location>
</feature>
<evidence type="ECO:0000313" key="3">
    <source>
        <dbReference type="Proteomes" id="UP000698173"/>
    </source>
</evidence>
<dbReference type="Proteomes" id="UP000698173">
    <property type="component" value="Unassembled WGS sequence"/>
</dbReference>
<dbReference type="EMBL" id="DYWT01000050">
    <property type="protein sequence ID" value="HJF30726.1"/>
    <property type="molecule type" value="Genomic_DNA"/>
</dbReference>